<protein>
    <submittedName>
        <fullName evidence="1">Uncharacterized protein</fullName>
    </submittedName>
</protein>
<dbReference type="EMBL" id="SISP01000020">
    <property type="protein sequence ID" value="TBM41317.1"/>
    <property type="molecule type" value="Genomic_DNA"/>
</dbReference>
<proteinExistence type="predicted"/>
<comment type="caution">
    <text evidence="1">The sequence shown here is derived from an EMBL/GenBank/DDBJ whole genome shotgun (WGS) entry which is preliminary data.</text>
</comment>
<dbReference type="AlphaFoldDB" id="A0A7Z7YEI0"/>
<reference evidence="1 2" key="1">
    <citation type="submission" date="2019-02" db="EMBL/GenBank/DDBJ databases">
        <title>Genomic plasticity associated with the antimicrobial resistance in Vibrio cholerae.</title>
        <authorList>
            <person name="Verma J."/>
            <person name="Bag S."/>
            <person name="Saha B."/>
            <person name="Kumar P."/>
            <person name="Ghosh T.S."/>
            <person name="Dayal M."/>
            <person name="Senapati T."/>
            <person name="Mehra S."/>
            <person name="Dey P."/>
            <person name="Desigamani A."/>
            <person name="Kumar D."/>
            <person name="Rana P."/>
            <person name="Kumar B."/>
            <person name="Maiti T.K."/>
            <person name="Sharma N.C."/>
            <person name="Bhadra R.K."/>
            <person name="Mutreja A."/>
            <person name="Nair G.B."/>
            <person name="Ramamurthy T."/>
            <person name="Das B."/>
        </authorList>
    </citation>
    <scope>NUCLEOTIDE SEQUENCE [LARGE SCALE GENOMIC DNA]</scope>
    <source>
        <strain evidence="1 2">IDH06781</strain>
    </source>
</reference>
<accession>A0A7Z7YEI0</accession>
<name>A0A7Z7YEI0_VIBCL</name>
<evidence type="ECO:0000313" key="2">
    <source>
        <dbReference type="Proteomes" id="UP000294145"/>
    </source>
</evidence>
<evidence type="ECO:0000313" key="1">
    <source>
        <dbReference type="EMBL" id="TBM41317.1"/>
    </source>
</evidence>
<gene>
    <name evidence="1" type="ORF">EYB64_12140</name>
</gene>
<dbReference type="Proteomes" id="UP000294145">
    <property type="component" value="Unassembled WGS sequence"/>
</dbReference>
<organism evidence="1 2">
    <name type="scientific">Vibrio cholerae</name>
    <dbReference type="NCBI Taxonomy" id="666"/>
    <lineage>
        <taxon>Bacteria</taxon>
        <taxon>Pseudomonadati</taxon>
        <taxon>Pseudomonadota</taxon>
        <taxon>Gammaproteobacteria</taxon>
        <taxon>Vibrionales</taxon>
        <taxon>Vibrionaceae</taxon>
        <taxon>Vibrio</taxon>
    </lineage>
</organism>
<dbReference type="RefSeq" id="WP_114709048.1">
    <property type="nucleotide sequence ID" value="NZ_JACWKW010000009.1"/>
</dbReference>
<sequence length="107" mass="12816">MDILEICYTRDFCEYQIVDEKLNIFTVMRVDRINNNSVKFIDYKSKSTARQRVKALKFWVTHKRDRDNEPLDDIGDIPPYFRRHGFYSSSVSAETQQVFSRLSNLFH</sequence>